<keyword evidence="2" id="KW-0521">NADP</keyword>
<dbReference type="InterPro" id="IPR002347">
    <property type="entry name" value="SDR_fam"/>
</dbReference>
<evidence type="ECO:0000256" key="1">
    <source>
        <dbReference type="ARBA" id="ARBA00006484"/>
    </source>
</evidence>
<reference evidence="4" key="1">
    <citation type="submission" date="2021-07" db="EMBL/GenBank/DDBJ databases">
        <title>Elsinoe batatas strain:CRI-CJ2 Genome sequencing and assembly.</title>
        <authorList>
            <person name="Huang L."/>
        </authorList>
    </citation>
    <scope>NUCLEOTIDE SEQUENCE</scope>
    <source>
        <strain evidence="4">CRI-CJ2</strain>
    </source>
</reference>
<evidence type="ECO:0000256" key="3">
    <source>
        <dbReference type="ARBA" id="ARBA00023002"/>
    </source>
</evidence>
<organism evidence="4 5">
    <name type="scientific">Elsinoe batatas</name>
    <dbReference type="NCBI Taxonomy" id="2601811"/>
    <lineage>
        <taxon>Eukaryota</taxon>
        <taxon>Fungi</taxon>
        <taxon>Dikarya</taxon>
        <taxon>Ascomycota</taxon>
        <taxon>Pezizomycotina</taxon>
        <taxon>Dothideomycetes</taxon>
        <taxon>Dothideomycetidae</taxon>
        <taxon>Myriangiales</taxon>
        <taxon>Elsinoaceae</taxon>
        <taxon>Elsinoe</taxon>
    </lineage>
</organism>
<dbReference type="Gene3D" id="3.40.50.720">
    <property type="entry name" value="NAD(P)-binding Rossmann-like Domain"/>
    <property type="match status" value="1"/>
</dbReference>
<keyword evidence="3" id="KW-0560">Oxidoreductase</keyword>
<dbReference type="EMBL" id="JAESVG020000001">
    <property type="protein sequence ID" value="KAG8631920.1"/>
    <property type="molecule type" value="Genomic_DNA"/>
</dbReference>
<name>A0A8K0PGZ9_9PEZI</name>
<proteinExistence type="inferred from homology"/>
<dbReference type="GO" id="GO:0016491">
    <property type="term" value="F:oxidoreductase activity"/>
    <property type="evidence" value="ECO:0007669"/>
    <property type="project" value="UniProtKB-KW"/>
</dbReference>
<dbReference type="Proteomes" id="UP000809789">
    <property type="component" value="Unassembled WGS sequence"/>
</dbReference>
<dbReference type="InterPro" id="IPR036291">
    <property type="entry name" value="NAD(P)-bd_dom_sf"/>
</dbReference>
<sequence length="278" mass="31057">MTSFSWPEDKPVYQNGWMKMRREANNPPKDPDVSFKGRTVVVTGANAGLVTEAISFQIADYSSFASVTSFARSLATSHPEIDILASNAGLAAPTFSRTSDGHETALQVNYLSHILLAILLLPTLISTGKTRTSPSRIVFTSSMAYLDVQAAHIPSTVPAKLSLREALEDPANHKKLFQYGMTKMLLQTGIQNLTRSWWRGHPRRGRGRWFRPRHWGRRRGVGFWKNDLLNEEVPNLERGMFEAISKRDWEDVVGLLEGVEPEVGRILGALRGQGDERG</sequence>
<dbReference type="PANTHER" id="PTHR24320">
    <property type="entry name" value="RETINOL DEHYDROGENASE"/>
    <property type="match status" value="1"/>
</dbReference>
<evidence type="ECO:0000256" key="2">
    <source>
        <dbReference type="ARBA" id="ARBA00022857"/>
    </source>
</evidence>
<gene>
    <name evidence="4" type="ORF">KVT40_001060</name>
</gene>
<dbReference type="OrthoDB" id="542013at2759"/>
<dbReference type="SUPFAM" id="SSF51735">
    <property type="entry name" value="NAD(P)-binding Rossmann-fold domains"/>
    <property type="match status" value="1"/>
</dbReference>
<dbReference type="PANTHER" id="PTHR24320:SF252">
    <property type="entry name" value="DEHYDROGENASE_REDUCTASE FAMILY PROTEIN, PUTATIVE (AFU_ORTHOLOGUE AFUA_3G08550)-RELATED"/>
    <property type="match status" value="1"/>
</dbReference>
<dbReference type="AlphaFoldDB" id="A0A8K0PGZ9"/>
<evidence type="ECO:0000313" key="5">
    <source>
        <dbReference type="Proteomes" id="UP000809789"/>
    </source>
</evidence>
<evidence type="ECO:0000313" key="4">
    <source>
        <dbReference type="EMBL" id="KAG8631920.1"/>
    </source>
</evidence>
<comment type="caution">
    <text evidence="4">The sequence shown here is derived from an EMBL/GenBank/DDBJ whole genome shotgun (WGS) entry which is preliminary data.</text>
</comment>
<accession>A0A8K0PGZ9</accession>
<protein>
    <submittedName>
        <fullName evidence="4">Uncharacterized protein</fullName>
    </submittedName>
</protein>
<dbReference type="Pfam" id="PF00106">
    <property type="entry name" value="adh_short"/>
    <property type="match status" value="1"/>
</dbReference>
<comment type="similarity">
    <text evidence="1">Belongs to the short-chain dehydrogenases/reductases (SDR) family.</text>
</comment>
<keyword evidence="5" id="KW-1185">Reference proteome</keyword>